<dbReference type="InterPro" id="IPR006059">
    <property type="entry name" value="SBP"/>
</dbReference>
<dbReference type="InterPro" id="IPR050490">
    <property type="entry name" value="Bact_solute-bd_prot1"/>
</dbReference>
<reference evidence="8 9" key="1">
    <citation type="journal article" date="2020" name="Nat. Microbiol.">
        <title>Lysogenic host-virus interactions in SAR11 marine bacteria.</title>
        <authorList>
            <person name="Morris R.M."/>
            <person name="Cain K.R."/>
            <person name="Hvorecny K.L."/>
            <person name="Kollman J.M."/>
        </authorList>
    </citation>
    <scope>NUCLEOTIDE SEQUENCE [LARGE SCALE GENOMIC DNA]</scope>
    <source>
        <strain evidence="8 9">NP1</strain>
    </source>
</reference>
<evidence type="ECO:0000313" key="9">
    <source>
        <dbReference type="Proteomes" id="UP000501094"/>
    </source>
</evidence>
<comment type="function">
    <text evidence="5">Part of a binding-protein-dependent transport system for a sugar.</text>
</comment>
<dbReference type="Proteomes" id="UP000501094">
    <property type="component" value="Chromosome"/>
</dbReference>
<comment type="similarity">
    <text evidence="2">Belongs to the bacterial solute-binding protein 1 family.</text>
</comment>
<dbReference type="RefSeq" id="WP_168606485.1">
    <property type="nucleotide sequence ID" value="NZ_CP038852.1"/>
</dbReference>
<feature type="signal peptide" evidence="7">
    <location>
        <begin position="1"/>
        <end position="22"/>
    </location>
</feature>
<evidence type="ECO:0000313" key="8">
    <source>
        <dbReference type="EMBL" id="QIZ20598.1"/>
    </source>
</evidence>
<dbReference type="AlphaFoldDB" id="A0A6H1Q199"/>
<dbReference type="Pfam" id="PF01547">
    <property type="entry name" value="SBP_bac_1"/>
    <property type="match status" value="1"/>
</dbReference>
<dbReference type="PANTHER" id="PTHR43649:SF28">
    <property type="entry name" value="BINDING PROTEIN COMPONENT OF ABC SUGAR TRANSPORTER-RELATED"/>
    <property type="match status" value="1"/>
</dbReference>
<keyword evidence="4 7" id="KW-0732">Signal</keyword>
<proteinExistence type="inferred from homology"/>
<dbReference type="EMBL" id="CP038852">
    <property type="protein sequence ID" value="QIZ20598.1"/>
    <property type="molecule type" value="Genomic_DNA"/>
</dbReference>
<keyword evidence="9" id="KW-1185">Reference proteome</keyword>
<evidence type="ECO:0000256" key="1">
    <source>
        <dbReference type="ARBA" id="ARBA00004418"/>
    </source>
</evidence>
<evidence type="ECO:0000256" key="4">
    <source>
        <dbReference type="ARBA" id="ARBA00022729"/>
    </source>
</evidence>
<evidence type="ECO:0000256" key="7">
    <source>
        <dbReference type="SAM" id="SignalP"/>
    </source>
</evidence>
<gene>
    <name evidence="8" type="ORF">E5R92_02205</name>
</gene>
<comment type="subcellular location">
    <subcellularLocation>
        <location evidence="1">Periplasm</location>
    </subcellularLocation>
</comment>
<organism evidence="8 9">
    <name type="scientific">Candidatus Pelagibacter giovannonii</name>
    <dbReference type="NCBI Taxonomy" id="2563896"/>
    <lineage>
        <taxon>Bacteria</taxon>
        <taxon>Pseudomonadati</taxon>
        <taxon>Pseudomonadota</taxon>
        <taxon>Alphaproteobacteria</taxon>
        <taxon>Candidatus Pelagibacterales</taxon>
        <taxon>Candidatus Pelagibacteraceae</taxon>
        <taxon>Candidatus Pelagibacter</taxon>
    </lineage>
</organism>
<dbReference type="KEGG" id="peg:E5R92_02205"/>
<name>A0A6H1Q199_9PROT</name>
<accession>A0A6H1Q199</accession>
<sequence length="419" mass="44906">MKIKKLIVALIALALTPSVSFAAPKAEVLHWWTGGGEAKALKVLQDDFAAQNGVWLDMPVSGGGGDAAMQTLKARIVANDAPAAAQIKGPTIQEYDEEGVVAPYNIDAVAQKEGWDNLLSKQVASHMKCDDGKAYCAAPVNIHRIDWIWANKKVLDSNGIKMPSTWAEFNAAADKLQAKGIIPLAHGSQPWQDATVFEAVALGIGGNDFYRKAFVELDPATLGGSTMAKVFDQMRKLKGYTDAGSPGRDWNIATGMVMEGKAAFQIMGDWAKGEFSANNQAPGKDYICAPTPSNNGYLYNVDSFIFFKVKGKEKVEGQKLLASLMMGKNFQKVFNIYKGSIPARLDVSMDEFDMCAKKSNADLKTAASKGGLLPSFAHGMALKLAQKGAIQDVVTEHFNSTMSSSDAAKKLAAAVKASL</sequence>
<dbReference type="GO" id="GO:0042597">
    <property type="term" value="C:periplasmic space"/>
    <property type="evidence" value="ECO:0007669"/>
    <property type="project" value="UniProtKB-SubCell"/>
</dbReference>
<evidence type="ECO:0000256" key="5">
    <source>
        <dbReference type="ARBA" id="ARBA00049629"/>
    </source>
</evidence>
<dbReference type="SUPFAM" id="SSF53850">
    <property type="entry name" value="Periplasmic binding protein-like II"/>
    <property type="match status" value="1"/>
</dbReference>
<evidence type="ECO:0000256" key="2">
    <source>
        <dbReference type="ARBA" id="ARBA00008520"/>
    </source>
</evidence>
<dbReference type="Gene3D" id="3.40.190.10">
    <property type="entry name" value="Periplasmic binding protein-like II"/>
    <property type="match status" value="2"/>
</dbReference>
<feature type="chain" id="PRO_5026205618" description="Probable sugar-binding periplasmic protein" evidence="7">
    <location>
        <begin position="23"/>
        <end position="419"/>
    </location>
</feature>
<protein>
    <recommendedName>
        <fullName evidence="6">Probable sugar-binding periplasmic protein</fullName>
    </recommendedName>
</protein>
<keyword evidence="3" id="KW-0813">Transport</keyword>
<evidence type="ECO:0000256" key="6">
    <source>
        <dbReference type="ARBA" id="ARBA00049753"/>
    </source>
</evidence>
<evidence type="ECO:0000256" key="3">
    <source>
        <dbReference type="ARBA" id="ARBA00022448"/>
    </source>
</evidence>
<dbReference type="PANTHER" id="PTHR43649">
    <property type="entry name" value="ARABINOSE-BINDING PROTEIN-RELATED"/>
    <property type="match status" value="1"/>
</dbReference>